<dbReference type="OrthoDB" id="2311687at2759"/>
<dbReference type="PANTHER" id="PTHR28064:SF1">
    <property type="entry name" value="INNER KINETOCHORE SUBUNIT NKP2"/>
    <property type="match status" value="1"/>
</dbReference>
<dbReference type="AlphaFoldDB" id="A0A1E3QJG3"/>
<dbReference type="EMBL" id="KV454439">
    <property type="protein sequence ID" value="ODQ77738.1"/>
    <property type="molecule type" value="Genomic_DNA"/>
</dbReference>
<dbReference type="GO" id="GO:0031511">
    <property type="term" value="C:Mis6-Sim4 complex"/>
    <property type="evidence" value="ECO:0007669"/>
    <property type="project" value="TreeGrafter"/>
</dbReference>
<reference evidence="2" key="1">
    <citation type="submission" date="2016-05" db="EMBL/GenBank/DDBJ databases">
        <title>Comparative genomics of biotechnologically important yeasts.</title>
        <authorList>
            <consortium name="DOE Joint Genome Institute"/>
            <person name="Riley R."/>
            <person name="Haridas S."/>
            <person name="Wolfe K.H."/>
            <person name="Lopes M.R."/>
            <person name="Hittinger C.T."/>
            <person name="Goker M."/>
            <person name="Salamov A."/>
            <person name="Wisecaver J."/>
            <person name="Long T.M."/>
            <person name="Aerts A.L."/>
            <person name="Barry K."/>
            <person name="Choi C."/>
            <person name="Clum A."/>
            <person name="Coughlan A.Y."/>
            <person name="Deshpande S."/>
            <person name="Douglass A.P."/>
            <person name="Hanson S.J."/>
            <person name="Klenk H.-P."/>
            <person name="Labutti K."/>
            <person name="Lapidus A."/>
            <person name="Lindquist E."/>
            <person name="Lipzen A."/>
            <person name="Meier-Kolthoff J.P."/>
            <person name="Ohm R.A."/>
            <person name="Otillar R.P."/>
            <person name="Pangilinan J."/>
            <person name="Peng Y."/>
            <person name="Rokas A."/>
            <person name="Rosa C.A."/>
            <person name="Scheuner C."/>
            <person name="Sibirny A.A."/>
            <person name="Slot J.C."/>
            <person name="Stielow J.B."/>
            <person name="Sun H."/>
            <person name="Kurtzman C.P."/>
            <person name="Blackwell M."/>
            <person name="Grigoriev I.V."/>
            <person name="Jeffries T.W."/>
        </authorList>
    </citation>
    <scope>NUCLEOTIDE SEQUENCE [LARGE SCALE GENOMIC DNA]</scope>
    <source>
        <strain evidence="2">NRRL Y-12698</strain>
    </source>
</reference>
<keyword evidence="2" id="KW-1185">Reference proteome</keyword>
<dbReference type="InterPro" id="IPR018565">
    <property type="entry name" value="Nkp2/Cnl2"/>
</dbReference>
<dbReference type="GO" id="GO:0007059">
    <property type="term" value="P:chromosome segregation"/>
    <property type="evidence" value="ECO:0007669"/>
    <property type="project" value="TreeGrafter"/>
</dbReference>
<accession>A0A1E3QJG3</accession>
<dbReference type="Proteomes" id="UP000094336">
    <property type="component" value="Unassembled WGS sequence"/>
</dbReference>
<gene>
    <name evidence="1" type="ORF">BABINDRAFT_10061</name>
</gene>
<dbReference type="GeneID" id="30144523"/>
<evidence type="ECO:0000313" key="2">
    <source>
        <dbReference type="Proteomes" id="UP000094336"/>
    </source>
</evidence>
<organism evidence="1 2">
    <name type="scientific">Babjeviella inositovora NRRL Y-12698</name>
    <dbReference type="NCBI Taxonomy" id="984486"/>
    <lineage>
        <taxon>Eukaryota</taxon>
        <taxon>Fungi</taxon>
        <taxon>Dikarya</taxon>
        <taxon>Ascomycota</taxon>
        <taxon>Saccharomycotina</taxon>
        <taxon>Pichiomycetes</taxon>
        <taxon>Serinales incertae sedis</taxon>
        <taxon>Babjeviella</taxon>
    </lineage>
</organism>
<evidence type="ECO:0000313" key="1">
    <source>
        <dbReference type="EMBL" id="ODQ77738.1"/>
    </source>
</evidence>
<dbReference type="PANTHER" id="PTHR28064">
    <property type="entry name" value="INNER KINETOCHORE SUBUNIT NKP2"/>
    <property type="match status" value="1"/>
</dbReference>
<name>A0A1E3QJG3_9ASCO</name>
<proteinExistence type="predicted"/>
<sequence length="163" mass="18695">MPNQTSSQIAESYLLSAQLTTFSKLLPYAKFAKLFPRATNPKTIDLMYKQLARLKEEQFERVRALLSRDFAPLVSVQGYVDENPFTDRTTIESVNAKLEQLCKQLEYEISSVEAFNAKLLEAMNMSVDELNDLRYGKYTSQELVQSTNESLDRLEEILAEKLP</sequence>
<dbReference type="RefSeq" id="XP_018983066.1">
    <property type="nucleotide sequence ID" value="XM_019126669.1"/>
</dbReference>
<protein>
    <submittedName>
        <fullName evidence="1">Uncharacterized protein</fullName>
    </submittedName>
</protein>